<dbReference type="AlphaFoldDB" id="A0AAN7KW93"/>
<evidence type="ECO:0000256" key="1">
    <source>
        <dbReference type="SAM" id="MobiDB-lite"/>
    </source>
</evidence>
<proteinExistence type="predicted"/>
<dbReference type="PANTHER" id="PTHR33670">
    <property type="entry name" value="SPLICING FACTOR, PROLINE- AND GLUTAMINE-RICH-LIKE"/>
    <property type="match status" value="1"/>
</dbReference>
<feature type="region of interest" description="Disordered" evidence="1">
    <location>
        <begin position="23"/>
        <end position="45"/>
    </location>
</feature>
<evidence type="ECO:0000313" key="3">
    <source>
        <dbReference type="Proteomes" id="UP001345219"/>
    </source>
</evidence>
<organism evidence="2 3">
    <name type="scientific">Trapa incisa</name>
    <dbReference type="NCBI Taxonomy" id="236973"/>
    <lineage>
        <taxon>Eukaryota</taxon>
        <taxon>Viridiplantae</taxon>
        <taxon>Streptophyta</taxon>
        <taxon>Embryophyta</taxon>
        <taxon>Tracheophyta</taxon>
        <taxon>Spermatophyta</taxon>
        <taxon>Magnoliopsida</taxon>
        <taxon>eudicotyledons</taxon>
        <taxon>Gunneridae</taxon>
        <taxon>Pentapetalae</taxon>
        <taxon>rosids</taxon>
        <taxon>malvids</taxon>
        <taxon>Myrtales</taxon>
        <taxon>Lythraceae</taxon>
        <taxon>Trapa</taxon>
    </lineage>
</organism>
<name>A0AAN7KW93_9MYRT</name>
<sequence>MAMTILDRNFDSHIFPNRICPNRTLRRNRSPPGYAGGHLHRRDRPTMSAAPATNLIVGQVKILKRGEPLTAFFGNRRSEIFRENRDLDLGLGTTDRPGPDPLTTQGQLRFSDPPLVYAGSGVYVNSPPPSSVPVPCFLGKEMCLEDEKKLVEEDEGLSSWRLPEAYPIAPHGSKKCDLFWLRLRSIT</sequence>
<dbReference type="Proteomes" id="UP001345219">
    <property type="component" value="Chromosome 22"/>
</dbReference>
<accession>A0AAN7KW93</accession>
<dbReference type="PANTHER" id="PTHR33670:SF15">
    <property type="entry name" value="OS02G0797600 PROTEIN"/>
    <property type="match status" value="1"/>
</dbReference>
<keyword evidence="3" id="KW-1185">Reference proteome</keyword>
<gene>
    <name evidence="2" type="ORF">SAY87_029255</name>
</gene>
<reference evidence="2 3" key="1">
    <citation type="journal article" date="2023" name="Hortic Res">
        <title>Pangenome of water caltrop reveals structural variations and asymmetric subgenome divergence after allopolyploidization.</title>
        <authorList>
            <person name="Zhang X."/>
            <person name="Chen Y."/>
            <person name="Wang L."/>
            <person name="Yuan Y."/>
            <person name="Fang M."/>
            <person name="Shi L."/>
            <person name="Lu R."/>
            <person name="Comes H.P."/>
            <person name="Ma Y."/>
            <person name="Chen Y."/>
            <person name="Huang G."/>
            <person name="Zhou Y."/>
            <person name="Zheng Z."/>
            <person name="Qiu Y."/>
        </authorList>
    </citation>
    <scope>NUCLEOTIDE SEQUENCE [LARGE SCALE GENOMIC DNA]</scope>
    <source>
        <tissue evidence="2">Roots</tissue>
    </source>
</reference>
<comment type="caution">
    <text evidence="2">The sequence shown here is derived from an EMBL/GenBank/DDBJ whole genome shotgun (WGS) entry which is preliminary data.</text>
</comment>
<evidence type="ECO:0000313" key="2">
    <source>
        <dbReference type="EMBL" id="KAK4774236.1"/>
    </source>
</evidence>
<protein>
    <submittedName>
        <fullName evidence="2">Uncharacterized protein</fullName>
    </submittedName>
</protein>
<dbReference type="EMBL" id="JAXIOK010000004">
    <property type="protein sequence ID" value="KAK4774236.1"/>
    <property type="molecule type" value="Genomic_DNA"/>
</dbReference>